<proteinExistence type="predicted"/>
<dbReference type="AlphaFoldDB" id="A0A1I8AHX6"/>
<evidence type="ECO:0000256" key="1">
    <source>
        <dbReference type="SAM" id="Phobius"/>
    </source>
</evidence>
<feature type="transmembrane region" description="Helical" evidence="1">
    <location>
        <begin position="48"/>
        <end position="67"/>
    </location>
</feature>
<keyword evidence="1" id="KW-1133">Transmembrane helix</keyword>
<dbReference type="WBParaSite" id="L893_g5644.t1">
    <property type="protein sequence ID" value="L893_g5644.t1"/>
    <property type="gene ID" value="L893_g5644"/>
</dbReference>
<organism evidence="2 3">
    <name type="scientific">Steinernema glaseri</name>
    <dbReference type="NCBI Taxonomy" id="37863"/>
    <lineage>
        <taxon>Eukaryota</taxon>
        <taxon>Metazoa</taxon>
        <taxon>Ecdysozoa</taxon>
        <taxon>Nematoda</taxon>
        <taxon>Chromadorea</taxon>
        <taxon>Rhabditida</taxon>
        <taxon>Tylenchina</taxon>
        <taxon>Panagrolaimomorpha</taxon>
        <taxon>Strongyloidoidea</taxon>
        <taxon>Steinernematidae</taxon>
        <taxon>Steinernema</taxon>
    </lineage>
</organism>
<feature type="transmembrane region" description="Helical" evidence="1">
    <location>
        <begin position="240"/>
        <end position="263"/>
    </location>
</feature>
<name>A0A1I8AHX6_9BILA</name>
<keyword evidence="1" id="KW-0472">Membrane</keyword>
<sequence>MKENSYTNVVGKYERKAFFGCLRFMCCYAEDELWNVSARDAPSHPRTFRLSASAPSCLAMLWVNYVLGVTDLLLFFVFVPVHVATCLVGSPLAFLDAPTQVLSRDRHFSERPVYGLLLQLLIANVVGLISTFGAGVFELADDALLKSLDVTMAALALWYRHIYSTLTLLLSVNRLSWITNLVIPYEKDFYRYFFFALWFSFTVLIMFANYVSLNIGYNFQARGFSYFTETAQSENAFPDYIYTMAMMMLTSFLYGMTAAVAAIRYKYNKLCHIDPEEFGVFVQVTTLFIPKMATRYSRHAIIVYAPGSPLLQVNIFFYRIVPALNICSLLYQNRRLRERVSCLLPRVARKNEIRVGASIS</sequence>
<keyword evidence="2" id="KW-1185">Reference proteome</keyword>
<dbReference type="Proteomes" id="UP000095287">
    <property type="component" value="Unplaced"/>
</dbReference>
<feature type="transmembrane region" description="Helical" evidence="1">
    <location>
        <begin position="116"/>
        <end position="137"/>
    </location>
</feature>
<reference evidence="3" key="1">
    <citation type="submission" date="2016-11" db="UniProtKB">
        <authorList>
            <consortium name="WormBaseParasite"/>
        </authorList>
    </citation>
    <scope>IDENTIFICATION</scope>
</reference>
<keyword evidence="1" id="KW-0812">Transmembrane</keyword>
<evidence type="ECO:0000313" key="3">
    <source>
        <dbReference type="WBParaSite" id="L893_g5644.t1"/>
    </source>
</evidence>
<feature type="transmembrane region" description="Helical" evidence="1">
    <location>
        <begin position="157"/>
        <end position="177"/>
    </location>
</feature>
<feature type="transmembrane region" description="Helical" evidence="1">
    <location>
        <begin position="189"/>
        <end position="211"/>
    </location>
</feature>
<protein>
    <submittedName>
        <fullName evidence="3">7TM_GPCR_Srx domain-containing protein</fullName>
    </submittedName>
</protein>
<evidence type="ECO:0000313" key="2">
    <source>
        <dbReference type="Proteomes" id="UP000095287"/>
    </source>
</evidence>
<feature type="transmembrane region" description="Helical" evidence="1">
    <location>
        <begin position="73"/>
        <end position="95"/>
    </location>
</feature>
<accession>A0A1I8AHX6</accession>